<dbReference type="InterPro" id="IPR011608">
    <property type="entry name" value="PRD"/>
</dbReference>
<dbReference type="InterPro" id="IPR004341">
    <property type="entry name" value="CAT_RNA-bd_dom"/>
</dbReference>
<dbReference type="SUPFAM" id="SSF50151">
    <property type="entry name" value="SacY-like RNA-binding domain"/>
    <property type="match status" value="1"/>
</dbReference>
<comment type="caution">
    <text evidence="3">The sequence shown here is derived from an EMBL/GenBank/DDBJ whole genome shotgun (WGS) entry which is preliminary data.</text>
</comment>
<dbReference type="Proteomes" id="UP000004835">
    <property type="component" value="Unassembled WGS sequence"/>
</dbReference>
<dbReference type="PANTHER" id="PTHR30185:SF15">
    <property type="entry name" value="CRYPTIC BETA-GLUCOSIDE BGL OPERON ANTITERMINATOR"/>
    <property type="match status" value="1"/>
</dbReference>
<keyword evidence="1" id="KW-0677">Repeat</keyword>
<dbReference type="InterPro" id="IPR050661">
    <property type="entry name" value="BglG_antiterminators"/>
</dbReference>
<dbReference type="Pfam" id="PF00874">
    <property type="entry name" value="PRD"/>
    <property type="match status" value="2"/>
</dbReference>
<dbReference type="GO" id="GO:0006355">
    <property type="term" value="P:regulation of DNA-templated transcription"/>
    <property type="evidence" value="ECO:0007669"/>
    <property type="project" value="InterPro"/>
</dbReference>
<dbReference type="PANTHER" id="PTHR30185">
    <property type="entry name" value="CRYPTIC BETA-GLUCOSIDE BGL OPERON ANTITERMINATOR"/>
    <property type="match status" value="1"/>
</dbReference>
<gene>
    <name evidence="3" type="ORF">HMPREF9087_1946</name>
</gene>
<feature type="domain" description="PRD" evidence="2">
    <location>
        <begin position="180"/>
        <end position="290"/>
    </location>
</feature>
<accession>F0EKP0</accession>
<dbReference type="Pfam" id="PF03123">
    <property type="entry name" value="CAT_RBD"/>
    <property type="match status" value="1"/>
</dbReference>
<evidence type="ECO:0000313" key="4">
    <source>
        <dbReference type="Proteomes" id="UP000004835"/>
    </source>
</evidence>
<dbReference type="EMBL" id="AEWT01000016">
    <property type="protein sequence ID" value="EGC69331.1"/>
    <property type="molecule type" value="Genomic_DNA"/>
</dbReference>
<dbReference type="Gene3D" id="2.30.24.10">
    <property type="entry name" value="CAT RNA-binding domain"/>
    <property type="match status" value="1"/>
</dbReference>
<dbReference type="GO" id="GO:0003723">
    <property type="term" value="F:RNA binding"/>
    <property type="evidence" value="ECO:0007669"/>
    <property type="project" value="InterPro"/>
</dbReference>
<feature type="domain" description="PRD" evidence="2">
    <location>
        <begin position="74"/>
        <end position="179"/>
    </location>
</feature>
<dbReference type="HOGENOM" id="CLU_078802_0_0_9"/>
<organism evidence="3 4">
    <name type="scientific">Enterococcus casseliflavus ATCC 12755</name>
    <dbReference type="NCBI Taxonomy" id="888066"/>
    <lineage>
        <taxon>Bacteria</taxon>
        <taxon>Bacillati</taxon>
        <taxon>Bacillota</taxon>
        <taxon>Bacilli</taxon>
        <taxon>Lactobacillales</taxon>
        <taxon>Enterococcaceae</taxon>
        <taxon>Enterococcus</taxon>
    </lineage>
</organism>
<dbReference type="PROSITE" id="PS51372">
    <property type="entry name" value="PRD_2"/>
    <property type="match status" value="2"/>
</dbReference>
<dbReference type="SUPFAM" id="SSF63520">
    <property type="entry name" value="PTS-regulatory domain, PRD"/>
    <property type="match status" value="2"/>
</dbReference>
<dbReference type="AlphaFoldDB" id="F0EKP0"/>
<dbReference type="Gene3D" id="1.10.1790.10">
    <property type="entry name" value="PRD domain"/>
    <property type="match status" value="2"/>
</dbReference>
<dbReference type="InterPro" id="IPR036650">
    <property type="entry name" value="CAT_RNA-bd_dom_sf"/>
</dbReference>
<evidence type="ECO:0000256" key="1">
    <source>
        <dbReference type="ARBA" id="ARBA00022737"/>
    </source>
</evidence>
<sequence>MRYADQGGSFVKIIKRINNNVVLSKEDEVEVILMGKGIGFQTKPGDLIPAERIEKKYYPEDDLTVEHMSKVMTKADEKQMAVIYEIVRLFRESVGSDFNPNVYFTLMDHILFAISRQKQEIVLTNPMHWEIKKIYAKEYAVSVQAVELIRKELYPDFSQEEAAFITLHFVNAQIEKSANQSAYEHTELTNNILRIVKYSMNIEYDENSSYFQRFVTHIRYYLIRQSQEKEEPVLANPMIALAFSSYPKEKETADSIKEYLFEQKGWHVNDMELMYLILHIGNLAAHSKLT</sequence>
<evidence type="ECO:0000259" key="2">
    <source>
        <dbReference type="PROSITE" id="PS51372"/>
    </source>
</evidence>
<evidence type="ECO:0000313" key="3">
    <source>
        <dbReference type="EMBL" id="EGC69331.1"/>
    </source>
</evidence>
<protein>
    <submittedName>
        <fullName evidence="3">PRD domain protein</fullName>
    </submittedName>
</protein>
<name>F0EKP0_ENTCA</name>
<dbReference type="SMART" id="SM01061">
    <property type="entry name" value="CAT_RBD"/>
    <property type="match status" value="1"/>
</dbReference>
<proteinExistence type="predicted"/>
<reference evidence="3 4" key="1">
    <citation type="submission" date="2011-01" db="EMBL/GenBank/DDBJ databases">
        <authorList>
            <person name="Muzny D."/>
            <person name="Qin X."/>
            <person name="Deng J."/>
            <person name="Jiang H."/>
            <person name="Liu Y."/>
            <person name="Qu J."/>
            <person name="Song X.-Z."/>
            <person name="Zhang L."/>
            <person name="Thornton R."/>
            <person name="Coyle M."/>
            <person name="Francisco L."/>
            <person name="Jackson L."/>
            <person name="Javaid M."/>
            <person name="Korchina V."/>
            <person name="Kovar C."/>
            <person name="Mata R."/>
            <person name="Mathew T."/>
            <person name="Ngo R."/>
            <person name="Nguyen L."/>
            <person name="Nguyen N."/>
            <person name="Okwuonu G."/>
            <person name="Ongeri F."/>
            <person name="Pham C."/>
            <person name="Simmons D."/>
            <person name="Wilczek-Boney K."/>
            <person name="Hale W."/>
            <person name="Jakkamsetti A."/>
            <person name="Pham P."/>
            <person name="Ruth R."/>
            <person name="San Lucas F."/>
            <person name="Warren J."/>
            <person name="Zhang J."/>
            <person name="Zhao Z."/>
            <person name="Zhou C."/>
            <person name="Zhu D."/>
            <person name="Lee S."/>
            <person name="Bess C."/>
            <person name="Blankenburg K."/>
            <person name="Forbes L."/>
            <person name="Fu Q."/>
            <person name="Gubbala S."/>
            <person name="Hirani K."/>
            <person name="Jayaseelan J.C."/>
            <person name="Lara F."/>
            <person name="Munidasa M."/>
            <person name="Palculict T."/>
            <person name="Patil S."/>
            <person name="Pu L.-L."/>
            <person name="Saada N."/>
            <person name="Tang L."/>
            <person name="Weissenberger G."/>
            <person name="Zhu Y."/>
            <person name="Hemphill L."/>
            <person name="Shang Y."/>
            <person name="Youmans B."/>
            <person name="Ayvaz T."/>
            <person name="Ross M."/>
            <person name="Santibanez J."/>
            <person name="Aqrawi P."/>
            <person name="Gross S."/>
            <person name="Joshi V."/>
            <person name="Fowler G."/>
            <person name="Nazareth L."/>
            <person name="Reid J."/>
            <person name="Worley K."/>
            <person name="Petrosino J."/>
            <person name="Highlander S."/>
            <person name="Gibbs R."/>
        </authorList>
    </citation>
    <scope>NUCLEOTIDE SEQUENCE [LARGE SCALE GENOMIC DNA]</scope>
    <source>
        <strain evidence="3 4">ATCC 12755</strain>
    </source>
</reference>
<dbReference type="InterPro" id="IPR036634">
    <property type="entry name" value="PRD_sf"/>
</dbReference>